<dbReference type="Pfam" id="PF13460">
    <property type="entry name" value="NAD_binding_10"/>
    <property type="match status" value="1"/>
</dbReference>
<proteinExistence type="predicted"/>
<dbReference type="InterPro" id="IPR016040">
    <property type="entry name" value="NAD(P)-bd_dom"/>
</dbReference>
<protein>
    <submittedName>
        <fullName evidence="2">Uncharacterized protein YbjT (DUF2867 family)</fullName>
    </submittedName>
</protein>
<organism evidence="2 3">
    <name type="scientific">Arthrobacter ginsengisoli</name>
    <dbReference type="NCBI Taxonomy" id="1356565"/>
    <lineage>
        <taxon>Bacteria</taxon>
        <taxon>Bacillati</taxon>
        <taxon>Actinomycetota</taxon>
        <taxon>Actinomycetes</taxon>
        <taxon>Micrococcales</taxon>
        <taxon>Micrococcaceae</taxon>
        <taxon>Arthrobacter</taxon>
    </lineage>
</organism>
<sequence>MTRIAIIGGHGKVALELSRILSGEGMDVTSIIRNPAHREDVAATGATAVVLDVEHSTTAEIAGALRNHDAVVWSAGAGGGNPERTYAVDRDAAIRSMDAAVSAGVGRYIMVSYLGAGPNHGVPEDSSFFAYAEAKAAADAYLRGTGLNWTILGPGALTDGPGNGLIDVNPADPSGGRETARANVALVAAAVLDLPSTAGRTIEFRDGTLPLAAALGPVG</sequence>
<comment type="caution">
    <text evidence="2">The sequence shown here is derived from an EMBL/GenBank/DDBJ whole genome shotgun (WGS) entry which is preliminary data.</text>
</comment>
<dbReference type="SUPFAM" id="SSF51735">
    <property type="entry name" value="NAD(P)-binding Rossmann-fold domains"/>
    <property type="match status" value="1"/>
</dbReference>
<feature type="domain" description="NAD(P)-binding" evidence="1">
    <location>
        <begin position="8"/>
        <end position="193"/>
    </location>
</feature>
<dbReference type="RefSeq" id="WP_310060772.1">
    <property type="nucleotide sequence ID" value="NZ_JAVDVQ010000022.1"/>
</dbReference>
<reference evidence="2 3" key="1">
    <citation type="submission" date="2023-07" db="EMBL/GenBank/DDBJ databases">
        <title>Sorghum-associated microbial communities from plants grown in Nebraska, USA.</title>
        <authorList>
            <person name="Schachtman D."/>
        </authorList>
    </citation>
    <scope>NUCLEOTIDE SEQUENCE [LARGE SCALE GENOMIC DNA]</scope>
    <source>
        <strain evidence="2 3">BE167</strain>
    </source>
</reference>
<dbReference type="Gene3D" id="3.40.50.720">
    <property type="entry name" value="NAD(P)-binding Rossmann-like Domain"/>
    <property type="match status" value="1"/>
</dbReference>
<dbReference type="EMBL" id="JAVDVQ010000022">
    <property type="protein sequence ID" value="MDR7084417.1"/>
    <property type="molecule type" value="Genomic_DNA"/>
</dbReference>
<dbReference type="PANTHER" id="PTHR15020:SF50">
    <property type="entry name" value="UPF0659 PROTEIN YMR090W"/>
    <property type="match status" value="1"/>
</dbReference>
<evidence type="ECO:0000313" key="2">
    <source>
        <dbReference type="EMBL" id="MDR7084417.1"/>
    </source>
</evidence>
<keyword evidence="3" id="KW-1185">Reference proteome</keyword>
<evidence type="ECO:0000259" key="1">
    <source>
        <dbReference type="Pfam" id="PF13460"/>
    </source>
</evidence>
<name>A0ABU1UGT7_9MICC</name>
<dbReference type="Proteomes" id="UP001252243">
    <property type="component" value="Unassembled WGS sequence"/>
</dbReference>
<dbReference type="InterPro" id="IPR036291">
    <property type="entry name" value="NAD(P)-bd_dom_sf"/>
</dbReference>
<evidence type="ECO:0000313" key="3">
    <source>
        <dbReference type="Proteomes" id="UP001252243"/>
    </source>
</evidence>
<dbReference type="PANTHER" id="PTHR15020">
    <property type="entry name" value="FLAVIN REDUCTASE-RELATED"/>
    <property type="match status" value="1"/>
</dbReference>
<gene>
    <name evidence="2" type="ORF">J2X01_003726</name>
</gene>
<accession>A0ABU1UGT7</accession>